<dbReference type="RefSeq" id="WP_166971883.1">
    <property type="nucleotide sequence ID" value="NZ_CP047186.1"/>
</dbReference>
<dbReference type="AlphaFoldDB" id="A0A162FZ47"/>
<accession>A0A162FZ47</accession>
<feature type="region of interest" description="Disordered" evidence="1">
    <location>
        <begin position="1"/>
        <end position="56"/>
    </location>
</feature>
<organism evidence="2 3">
    <name type="scientific">Rathayibacter tanaceti</name>
    <dbReference type="NCBI Taxonomy" id="1671680"/>
    <lineage>
        <taxon>Bacteria</taxon>
        <taxon>Bacillati</taxon>
        <taxon>Actinomycetota</taxon>
        <taxon>Actinomycetes</taxon>
        <taxon>Micrococcales</taxon>
        <taxon>Microbacteriaceae</taxon>
        <taxon>Rathayibacter</taxon>
    </lineage>
</organism>
<name>A0A162FZ47_9MICO</name>
<evidence type="ECO:0000313" key="3">
    <source>
        <dbReference type="Proteomes" id="UP000076717"/>
    </source>
</evidence>
<comment type="caution">
    <text evidence="2">The sequence shown here is derived from an EMBL/GenBank/DDBJ whole genome shotgun (WGS) entry which is preliminary data.</text>
</comment>
<evidence type="ECO:0000313" key="2">
    <source>
        <dbReference type="EMBL" id="KZX21700.1"/>
    </source>
</evidence>
<gene>
    <name evidence="2" type="ORF">ACH61_01188</name>
</gene>
<feature type="compositionally biased region" description="Acidic residues" evidence="1">
    <location>
        <begin position="46"/>
        <end position="56"/>
    </location>
</feature>
<protein>
    <submittedName>
        <fullName evidence="2">Uncharacterized protein</fullName>
    </submittedName>
</protein>
<dbReference type="Proteomes" id="UP000076717">
    <property type="component" value="Unassembled WGS sequence"/>
</dbReference>
<evidence type="ECO:0000256" key="1">
    <source>
        <dbReference type="SAM" id="MobiDB-lite"/>
    </source>
</evidence>
<dbReference type="EMBL" id="LIIN01000029">
    <property type="protein sequence ID" value="KZX21700.1"/>
    <property type="molecule type" value="Genomic_DNA"/>
</dbReference>
<sequence length="56" mass="5573">MTDSIPADSDSEGAKKPGGLGGDATIPDSEDGLAVGVSGDSHFNPEEDAPEEPSES</sequence>
<proteinExistence type="predicted"/>
<reference evidence="2 3" key="1">
    <citation type="submission" date="2015-08" db="EMBL/GenBank/DDBJ databases">
        <title>Draft Genome Sequence of Rathayibacter sp. Strain VKM Ac-2596 Isolated from Leaf Gall Induced by Plant-Parasitic Nematodes.</title>
        <authorList>
            <person name="Vasilenko O.V."/>
            <person name="Starodumova I.P."/>
            <person name="Tarlachkov S.V."/>
            <person name="Dorofeeva L.V."/>
            <person name="Evtushenko L.I."/>
        </authorList>
    </citation>
    <scope>NUCLEOTIDE SEQUENCE [LARGE SCALE GENOMIC DNA]</scope>
    <source>
        <strain evidence="2 3">VKM Ac-2596</strain>
    </source>
</reference>
<keyword evidence="3" id="KW-1185">Reference proteome</keyword>